<keyword evidence="2 3" id="KW-0802">TPR repeat</keyword>
<dbReference type="PROSITE" id="PS50005">
    <property type="entry name" value="TPR"/>
    <property type="match status" value="4"/>
</dbReference>
<comment type="caution">
    <text evidence="4">The sequence shown here is derived from an EMBL/GenBank/DDBJ whole genome shotgun (WGS) entry which is preliminary data.</text>
</comment>
<feature type="repeat" description="TPR" evidence="3">
    <location>
        <begin position="145"/>
        <end position="178"/>
    </location>
</feature>
<evidence type="ECO:0000313" key="5">
    <source>
        <dbReference type="Proteomes" id="UP000629098"/>
    </source>
</evidence>
<dbReference type="AlphaFoldDB" id="A0A8J6XUM0"/>
<evidence type="ECO:0000256" key="2">
    <source>
        <dbReference type="ARBA" id="ARBA00022803"/>
    </source>
</evidence>
<dbReference type="PANTHER" id="PTHR44858">
    <property type="entry name" value="TETRATRICOPEPTIDE REPEAT PROTEIN 6"/>
    <property type="match status" value="1"/>
</dbReference>
<dbReference type="Gene3D" id="1.25.40.10">
    <property type="entry name" value="Tetratricopeptide repeat domain"/>
    <property type="match status" value="3"/>
</dbReference>
<protein>
    <submittedName>
        <fullName evidence="4">Tetratricopeptide repeat protein</fullName>
    </submittedName>
</protein>
<dbReference type="PROSITE" id="PS51257">
    <property type="entry name" value="PROKAR_LIPOPROTEIN"/>
    <property type="match status" value="1"/>
</dbReference>
<organism evidence="4 5">
    <name type="scientific">Iningainema tapete BLCC-T55</name>
    <dbReference type="NCBI Taxonomy" id="2748662"/>
    <lineage>
        <taxon>Bacteria</taxon>
        <taxon>Bacillati</taxon>
        <taxon>Cyanobacteriota</taxon>
        <taxon>Cyanophyceae</taxon>
        <taxon>Nostocales</taxon>
        <taxon>Scytonemataceae</taxon>
        <taxon>Iningainema tapete</taxon>
    </lineage>
</organism>
<dbReference type="SMART" id="SM00028">
    <property type="entry name" value="TPR"/>
    <property type="match status" value="6"/>
</dbReference>
<evidence type="ECO:0000256" key="1">
    <source>
        <dbReference type="ARBA" id="ARBA00022737"/>
    </source>
</evidence>
<sequence>MIRFILNFGITVVLACVFLISPALSSPAPSNQITASDFFKLGVEKILEGNYQAAVEDFTQALAIKNNFVAAYSNRCLAYIQLEEYQNASLLRRSFANADCNMAINFAPDKADTYLNRGLAYYRLGDYLAAIADHNQAIALNKSDFRAYYNRGVAFAMLGNHQQAIGDYNLALSQIPQNPSHQLADIYNDRGIARLELRDLPAAMGDFTRAIRFNPQDYRGYFNRACVCARNGDNRNAISDFTASLKLHPINAQAYFNRGVAYHRLGYEQAAISDLQKAAQYFASTGETLQHEKTLDLVKNIQQQLPYLTEIALTKILNHS</sequence>
<keyword evidence="1" id="KW-0677">Repeat</keyword>
<gene>
    <name evidence="4" type="ORF">ICL16_44180</name>
</gene>
<name>A0A8J6XUM0_9CYAN</name>
<accession>A0A8J6XUM0</accession>
<dbReference type="GO" id="GO:0009279">
    <property type="term" value="C:cell outer membrane"/>
    <property type="evidence" value="ECO:0007669"/>
    <property type="project" value="TreeGrafter"/>
</dbReference>
<dbReference type="SUPFAM" id="SSF48452">
    <property type="entry name" value="TPR-like"/>
    <property type="match status" value="1"/>
</dbReference>
<dbReference type="Pfam" id="PF13432">
    <property type="entry name" value="TPR_16"/>
    <property type="match status" value="2"/>
</dbReference>
<dbReference type="Pfam" id="PF13181">
    <property type="entry name" value="TPR_8"/>
    <property type="match status" value="1"/>
</dbReference>
<dbReference type="InterPro" id="IPR050498">
    <property type="entry name" value="Ycf3"/>
</dbReference>
<feature type="repeat" description="TPR" evidence="3">
    <location>
        <begin position="111"/>
        <end position="144"/>
    </location>
</feature>
<evidence type="ECO:0000313" key="4">
    <source>
        <dbReference type="EMBL" id="MBD2778864.1"/>
    </source>
</evidence>
<dbReference type="RefSeq" id="WP_190839036.1">
    <property type="nucleotide sequence ID" value="NZ_CAWPPI010000134.1"/>
</dbReference>
<dbReference type="EMBL" id="JACXAE010000134">
    <property type="protein sequence ID" value="MBD2778864.1"/>
    <property type="molecule type" value="Genomic_DNA"/>
</dbReference>
<dbReference type="InterPro" id="IPR019734">
    <property type="entry name" value="TPR_rpt"/>
</dbReference>
<proteinExistence type="predicted"/>
<evidence type="ECO:0000256" key="3">
    <source>
        <dbReference type="PROSITE-ProRule" id="PRU00339"/>
    </source>
</evidence>
<feature type="repeat" description="TPR" evidence="3">
    <location>
        <begin position="35"/>
        <end position="68"/>
    </location>
</feature>
<dbReference type="PANTHER" id="PTHR44858:SF1">
    <property type="entry name" value="UDP-N-ACETYLGLUCOSAMINE--PEPTIDE N-ACETYLGLUCOSAMINYLTRANSFERASE SPINDLY-RELATED"/>
    <property type="match status" value="1"/>
</dbReference>
<dbReference type="GO" id="GO:0046813">
    <property type="term" value="P:receptor-mediated virion attachment to host cell"/>
    <property type="evidence" value="ECO:0007669"/>
    <property type="project" value="TreeGrafter"/>
</dbReference>
<keyword evidence="5" id="KW-1185">Reference proteome</keyword>
<dbReference type="InterPro" id="IPR011990">
    <property type="entry name" value="TPR-like_helical_dom_sf"/>
</dbReference>
<feature type="repeat" description="TPR" evidence="3">
    <location>
        <begin position="184"/>
        <end position="217"/>
    </location>
</feature>
<reference evidence="4" key="1">
    <citation type="submission" date="2020-09" db="EMBL/GenBank/DDBJ databases">
        <title>Iningainema tapete sp. nov. (Scytonemataceae, Cyanobacteria) from greenhouses in central Florida (USA) produces two types of nodularin with biosynthetic potential for microcystin-LR and anabaenopeptins.</title>
        <authorList>
            <person name="Berthold D.E."/>
            <person name="Lefler F.W."/>
            <person name="Huang I.-S."/>
            <person name="Abdulla H."/>
            <person name="Zimba P.V."/>
            <person name="Laughinghouse H.D. IV."/>
        </authorList>
    </citation>
    <scope>NUCLEOTIDE SEQUENCE</scope>
    <source>
        <strain evidence="4">BLCCT55</strain>
    </source>
</reference>
<dbReference type="Proteomes" id="UP000629098">
    <property type="component" value="Unassembled WGS sequence"/>
</dbReference>